<sequence>MFSMYLRQRLILSMSMHHPFQQNRTWLRVAVTTWVFTFIVCSMASPARAQQPTQAAEAIVQGQARTDGSVWVYHTEMLPLGYGFNIYRDVGDGFVKLNEEPIFGATSGAELTQNMDAVSFTRLASSLNEGRTSGTPASDRVSPSADEFDAHDVLFDIRSNRVRSGIATFLYPGMARSLARLYVDTEPPMAADEAVYRFEFVDALGTPTGATLQGSVALAPADPAPAMNLEASNEAHVATLSWDYPKPDPTNYDGVGFFEVYAYPNGDGSAAERLNKYPVFRRGDISEYAYNFEVPFDTTITLAVEAVDIANQRTRTNMRFTPVDNIPPNQVQGVQAEADDREIRITWEPLDEPDIVGYRLYRSERVDSLAVWRPLHEKPLPSYADTFRDTTLTAFGAQTWFYHVVSIDEDGNEGPPSAAATGQIEDHEPPEPISDLVATYDPDADIVRLSWTDDPQAPDLETYSILRRRVRRGLLQLGVEVNRGNVTATSYDDEGPDGQFQEGATYRYSVAAVDGTRNSSERRSVLVEVPDDEPPAAPPRINAQAVEGHRIVLTWPSSPALDIGNYVLYRSDAGGEMEEIARLPASGLRFVDRDFDKGVQYAYTVEAVDRAGNAGERAPAATISVGDADAPRQVRGVRAVTAGSTGVDVTWEPVPDADLAGYRVWRMQISTGVPQPASDSLLPAGTTRFLDAEGAAGVFYQVTAYDEAGNHGLTSEPTEAIATP</sequence>
<dbReference type="EMBL" id="PDEQ01000009">
    <property type="protein sequence ID" value="PEN11453.1"/>
    <property type="molecule type" value="Genomic_DNA"/>
</dbReference>
<dbReference type="SUPFAM" id="SSF49265">
    <property type="entry name" value="Fibronectin type III"/>
    <property type="match status" value="2"/>
</dbReference>
<dbReference type="InterPro" id="IPR013783">
    <property type="entry name" value="Ig-like_fold"/>
</dbReference>
<dbReference type="GO" id="GO:0016020">
    <property type="term" value="C:membrane"/>
    <property type="evidence" value="ECO:0007669"/>
    <property type="project" value="UniProtKB-SubCell"/>
</dbReference>
<proteinExistence type="predicted"/>
<dbReference type="InterPro" id="IPR050713">
    <property type="entry name" value="RTP_Phos/Ushers"/>
</dbReference>
<dbReference type="AlphaFoldDB" id="A0A2A8CUL7"/>
<dbReference type="Gene3D" id="2.60.40.10">
    <property type="entry name" value="Immunoglobulins"/>
    <property type="match status" value="4"/>
</dbReference>
<evidence type="ECO:0000259" key="1">
    <source>
        <dbReference type="PROSITE" id="PS50853"/>
    </source>
</evidence>
<reference evidence="2 3" key="1">
    <citation type="submission" date="2017-10" db="EMBL/GenBank/DDBJ databases">
        <title>Draft genome of Longibacter Salinarum.</title>
        <authorList>
            <person name="Goh K.M."/>
            <person name="Shamsir M.S."/>
            <person name="Lim S.W."/>
        </authorList>
    </citation>
    <scope>NUCLEOTIDE SEQUENCE [LARGE SCALE GENOMIC DNA]</scope>
    <source>
        <strain evidence="2 3">KCTC 52045</strain>
    </source>
</reference>
<keyword evidence="3" id="KW-1185">Reference proteome</keyword>
<dbReference type="PANTHER" id="PTHR46957">
    <property type="entry name" value="CYTOKINE RECEPTOR"/>
    <property type="match status" value="1"/>
</dbReference>
<dbReference type="PANTHER" id="PTHR46957:SF3">
    <property type="entry name" value="CYTOKINE RECEPTOR"/>
    <property type="match status" value="1"/>
</dbReference>
<dbReference type="Proteomes" id="UP000220102">
    <property type="component" value="Unassembled WGS sequence"/>
</dbReference>
<name>A0A2A8CUL7_9BACT</name>
<dbReference type="PROSITE" id="PS50853">
    <property type="entry name" value="FN3"/>
    <property type="match status" value="2"/>
</dbReference>
<evidence type="ECO:0000313" key="3">
    <source>
        <dbReference type="Proteomes" id="UP000220102"/>
    </source>
</evidence>
<gene>
    <name evidence="2" type="ORF">CRI94_15575</name>
</gene>
<dbReference type="InterPro" id="IPR003961">
    <property type="entry name" value="FN3_dom"/>
</dbReference>
<comment type="caution">
    <text evidence="2">The sequence shown here is derived from an EMBL/GenBank/DDBJ whole genome shotgun (WGS) entry which is preliminary data.</text>
</comment>
<dbReference type="InterPro" id="IPR036116">
    <property type="entry name" value="FN3_sf"/>
</dbReference>
<dbReference type="SMART" id="SM00060">
    <property type="entry name" value="FN3"/>
    <property type="match status" value="4"/>
</dbReference>
<feature type="domain" description="Fibronectin type-III" evidence="1">
    <location>
        <begin position="537"/>
        <end position="628"/>
    </location>
</feature>
<evidence type="ECO:0000313" key="2">
    <source>
        <dbReference type="EMBL" id="PEN11453.1"/>
    </source>
</evidence>
<feature type="domain" description="Fibronectin type-III" evidence="1">
    <location>
        <begin position="630"/>
        <end position="724"/>
    </location>
</feature>
<dbReference type="CDD" id="cd00063">
    <property type="entry name" value="FN3"/>
    <property type="match status" value="1"/>
</dbReference>
<accession>A0A2A8CUL7</accession>
<protein>
    <recommendedName>
        <fullName evidence="1">Fibronectin type-III domain-containing protein</fullName>
    </recommendedName>
</protein>
<organism evidence="2 3">
    <name type="scientific">Longibacter salinarum</name>
    <dbReference type="NCBI Taxonomy" id="1850348"/>
    <lineage>
        <taxon>Bacteria</taxon>
        <taxon>Pseudomonadati</taxon>
        <taxon>Rhodothermota</taxon>
        <taxon>Rhodothermia</taxon>
        <taxon>Rhodothermales</taxon>
        <taxon>Salisaetaceae</taxon>
        <taxon>Longibacter</taxon>
    </lineage>
</organism>